<gene>
    <name evidence="8" type="ORF">TRUGW13939_01343</name>
</gene>
<evidence type="ECO:0000256" key="2">
    <source>
        <dbReference type="ARBA" id="ARBA00022692"/>
    </source>
</evidence>
<evidence type="ECO:0000259" key="7">
    <source>
        <dbReference type="PROSITE" id="PS50850"/>
    </source>
</evidence>
<dbReference type="AlphaFoldDB" id="A0A7H8QJZ6"/>
<evidence type="ECO:0000256" key="3">
    <source>
        <dbReference type="ARBA" id="ARBA00022989"/>
    </source>
</evidence>
<keyword evidence="4 6" id="KW-0472">Membrane</keyword>
<dbReference type="Gene3D" id="1.20.1720.10">
    <property type="entry name" value="Multidrug resistance protein D"/>
    <property type="match status" value="1"/>
</dbReference>
<feature type="transmembrane region" description="Helical" evidence="6">
    <location>
        <begin position="285"/>
        <end position="303"/>
    </location>
</feature>
<feature type="transmembrane region" description="Helical" evidence="6">
    <location>
        <begin position="457"/>
        <end position="476"/>
    </location>
</feature>
<evidence type="ECO:0000256" key="1">
    <source>
        <dbReference type="ARBA" id="ARBA00004141"/>
    </source>
</evidence>
<dbReference type="EMBL" id="CP055898">
    <property type="protein sequence ID" value="QKX54258.1"/>
    <property type="molecule type" value="Genomic_DNA"/>
</dbReference>
<feature type="transmembrane region" description="Helical" evidence="6">
    <location>
        <begin position="488"/>
        <end position="509"/>
    </location>
</feature>
<dbReference type="GeneID" id="55988855"/>
<evidence type="ECO:0000256" key="4">
    <source>
        <dbReference type="ARBA" id="ARBA00023136"/>
    </source>
</evidence>
<feature type="transmembrane region" description="Helical" evidence="6">
    <location>
        <begin position="560"/>
        <end position="583"/>
    </location>
</feature>
<dbReference type="RefSeq" id="XP_035340437.1">
    <property type="nucleotide sequence ID" value="XM_035484544.1"/>
</dbReference>
<dbReference type="PANTHER" id="PTHR23501">
    <property type="entry name" value="MAJOR FACILITATOR SUPERFAMILY"/>
    <property type="match status" value="1"/>
</dbReference>
<feature type="transmembrane region" description="Helical" evidence="6">
    <location>
        <begin position="141"/>
        <end position="159"/>
    </location>
</feature>
<dbReference type="InterPro" id="IPR020846">
    <property type="entry name" value="MFS_dom"/>
</dbReference>
<feature type="transmembrane region" description="Helical" evidence="6">
    <location>
        <begin position="165"/>
        <end position="187"/>
    </location>
</feature>
<feature type="transmembrane region" description="Helical" evidence="6">
    <location>
        <begin position="426"/>
        <end position="445"/>
    </location>
</feature>
<comment type="subcellular location">
    <subcellularLocation>
        <location evidence="1">Membrane</location>
        <topology evidence="1">Multi-pass membrane protein</topology>
    </subcellularLocation>
</comment>
<evidence type="ECO:0000313" key="8">
    <source>
        <dbReference type="EMBL" id="QKX54258.1"/>
    </source>
</evidence>
<accession>A0A7H8QJZ6</accession>
<feature type="transmembrane region" description="Helical" evidence="6">
    <location>
        <begin position="199"/>
        <end position="220"/>
    </location>
</feature>
<feature type="transmembrane region" description="Helical" evidence="6">
    <location>
        <begin position="112"/>
        <end position="129"/>
    </location>
</feature>
<dbReference type="GO" id="GO:0022857">
    <property type="term" value="F:transmembrane transporter activity"/>
    <property type="evidence" value="ECO:0007669"/>
    <property type="project" value="InterPro"/>
</dbReference>
<dbReference type="OrthoDB" id="440553at2759"/>
<evidence type="ECO:0000313" key="9">
    <source>
        <dbReference type="Proteomes" id="UP000509510"/>
    </source>
</evidence>
<proteinExistence type="predicted"/>
<keyword evidence="3 6" id="KW-1133">Transmembrane helix</keyword>
<dbReference type="PANTHER" id="PTHR23501:SF43">
    <property type="entry name" value="MULTIDRUG TRANSPORTER, PUTATIVE (AFU_ORTHOLOGUE AFUA_6G03040)-RELATED"/>
    <property type="match status" value="1"/>
</dbReference>
<feature type="domain" description="Major facilitator superfamily (MFS) profile" evidence="7">
    <location>
        <begin position="75"/>
        <end position="590"/>
    </location>
</feature>
<dbReference type="KEGG" id="trg:TRUGW13939_01343"/>
<keyword evidence="9" id="KW-1185">Reference proteome</keyword>
<dbReference type="SUPFAM" id="SSF103473">
    <property type="entry name" value="MFS general substrate transporter"/>
    <property type="match status" value="2"/>
</dbReference>
<reference evidence="9" key="1">
    <citation type="submission" date="2020-06" db="EMBL/GenBank/DDBJ databases">
        <title>A chromosome-scale genome assembly of Talaromyces rugulosus W13939.</title>
        <authorList>
            <person name="Wang B."/>
            <person name="Guo L."/>
            <person name="Ye K."/>
            <person name="Wang L."/>
        </authorList>
    </citation>
    <scope>NUCLEOTIDE SEQUENCE [LARGE SCALE GENOMIC DNA]</scope>
    <source>
        <strain evidence="9">W13939</strain>
    </source>
</reference>
<organism evidence="8 9">
    <name type="scientific">Talaromyces rugulosus</name>
    <name type="common">Penicillium rugulosum</name>
    <dbReference type="NCBI Taxonomy" id="121627"/>
    <lineage>
        <taxon>Eukaryota</taxon>
        <taxon>Fungi</taxon>
        <taxon>Dikarya</taxon>
        <taxon>Ascomycota</taxon>
        <taxon>Pezizomycotina</taxon>
        <taxon>Eurotiomycetes</taxon>
        <taxon>Eurotiomycetidae</taxon>
        <taxon>Eurotiales</taxon>
        <taxon>Trichocomaceae</taxon>
        <taxon>Talaromyces</taxon>
        <taxon>Talaromyces sect. Islandici</taxon>
    </lineage>
</organism>
<dbReference type="InterPro" id="IPR011701">
    <property type="entry name" value="MFS"/>
</dbReference>
<dbReference type="Pfam" id="PF07690">
    <property type="entry name" value="MFS_1"/>
    <property type="match status" value="1"/>
</dbReference>
<feature type="transmembrane region" description="Helical" evidence="6">
    <location>
        <begin position="398"/>
        <end position="419"/>
    </location>
</feature>
<name>A0A7H8QJZ6_TALRU</name>
<feature type="transmembrane region" description="Helical" evidence="6">
    <location>
        <begin position="72"/>
        <end position="92"/>
    </location>
</feature>
<dbReference type="Proteomes" id="UP000509510">
    <property type="component" value="Chromosome I"/>
</dbReference>
<feature type="transmembrane region" description="Helical" evidence="6">
    <location>
        <begin position="357"/>
        <end position="378"/>
    </location>
</feature>
<feature type="transmembrane region" description="Helical" evidence="6">
    <location>
        <begin position="315"/>
        <end position="336"/>
    </location>
</feature>
<feature type="transmembrane region" description="Helical" evidence="6">
    <location>
        <begin position="226"/>
        <end position="247"/>
    </location>
</feature>
<dbReference type="GO" id="GO:0005886">
    <property type="term" value="C:plasma membrane"/>
    <property type="evidence" value="ECO:0007669"/>
    <property type="project" value="TreeGrafter"/>
</dbReference>
<protein>
    <recommendedName>
        <fullName evidence="7">Major facilitator superfamily (MFS) profile domain-containing protein</fullName>
    </recommendedName>
</protein>
<keyword evidence="2 6" id="KW-0812">Transmembrane</keyword>
<evidence type="ECO:0000256" key="5">
    <source>
        <dbReference type="SAM" id="MobiDB-lite"/>
    </source>
</evidence>
<evidence type="ECO:0000256" key="6">
    <source>
        <dbReference type="SAM" id="Phobius"/>
    </source>
</evidence>
<dbReference type="PROSITE" id="PS50850">
    <property type="entry name" value="MFS"/>
    <property type="match status" value="1"/>
</dbReference>
<dbReference type="InterPro" id="IPR036259">
    <property type="entry name" value="MFS_trans_sf"/>
</dbReference>
<feature type="region of interest" description="Disordered" evidence="5">
    <location>
        <begin position="1"/>
        <end position="36"/>
    </location>
</feature>
<sequence>MPNGGVALGPSDEISRPSSPAKLVPSNNGSDAALIQPPTIKDEISSSAAAVSDDEAAPSPKPEITYLHGTRFYLLTLVLWICIFFANIESSIVSTSLVTITNGFNGFSQADWIVSAYQITYTCFLVIWAKIGDIFGRKRALLGALVLFAVFSGGCGAAQTMNQLIILRSFQGLGASGAFSVSSVMLYEMVPKEKLPMYGALAFTIVALATVIGPLMGGAIDNNTTWRWIFLINVPSLVVAIILAYIVMPANFPHHGKPVSLELNSRPMNPPSPSPFFSLAKKIDVIGAVFLLAGAFLLLTALLEASVNFRWSSATIITLLVISGVAWIAFFAWEWYLSRSSLAQEPIFSWRFVQNPIWMGMLVSAFCLGVPMATLSIILPQRFQAVNGDSPLEAGIHFLPLTIALPVGSFVGNIIFAVLPKVPPSVFLLAGSAVELIGAGLLITLPSSASDSLPHSLYGFQILTGFGAGIVFSILMMVTPRCVEVRDLATASSCIVMFRMIGGAIGVAVSGSVVNGRITASAISSALSPDQVHRLLEDISQISTLSPAQQVIVRTALAQAFHTCLIFVAVLACVQLVSMCSIWRLPSAAKTK</sequence>
<dbReference type="Gene3D" id="1.20.1250.20">
    <property type="entry name" value="MFS general substrate transporter like domains"/>
    <property type="match status" value="1"/>
</dbReference>